<name>A0ABR4CJQ4_9HELO</name>
<gene>
    <name evidence="2" type="ORF">VTL71DRAFT_14665</name>
</gene>
<dbReference type="Gene3D" id="3.40.50.1820">
    <property type="entry name" value="alpha/beta hydrolase"/>
    <property type="match status" value="1"/>
</dbReference>
<evidence type="ECO:0000313" key="3">
    <source>
        <dbReference type="Proteomes" id="UP001595075"/>
    </source>
</evidence>
<dbReference type="EMBL" id="JAZHXI010000007">
    <property type="protein sequence ID" value="KAL2069985.1"/>
    <property type="molecule type" value="Genomic_DNA"/>
</dbReference>
<protein>
    <recommendedName>
        <fullName evidence="4">Dienelactone hydrolase domain-containing protein</fullName>
    </recommendedName>
</protein>
<evidence type="ECO:0000256" key="1">
    <source>
        <dbReference type="SAM" id="MobiDB-lite"/>
    </source>
</evidence>
<reference evidence="2 3" key="1">
    <citation type="journal article" date="2024" name="Commun. Biol.">
        <title>Comparative genomic analysis of thermophilic fungi reveals convergent evolutionary adaptations and gene losses.</title>
        <authorList>
            <person name="Steindorff A.S."/>
            <person name="Aguilar-Pontes M.V."/>
            <person name="Robinson A.J."/>
            <person name="Andreopoulos B."/>
            <person name="LaButti K."/>
            <person name="Kuo A."/>
            <person name="Mondo S."/>
            <person name="Riley R."/>
            <person name="Otillar R."/>
            <person name="Haridas S."/>
            <person name="Lipzen A."/>
            <person name="Grimwood J."/>
            <person name="Schmutz J."/>
            <person name="Clum A."/>
            <person name="Reid I.D."/>
            <person name="Moisan M.C."/>
            <person name="Butler G."/>
            <person name="Nguyen T.T.M."/>
            <person name="Dewar K."/>
            <person name="Conant G."/>
            <person name="Drula E."/>
            <person name="Henrissat B."/>
            <person name="Hansel C."/>
            <person name="Singer S."/>
            <person name="Hutchinson M.I."/>
            <person name="de Vries R.P."/>
            <person name="Natvig D.O."/>
            <person name="Powell A.J."/>
            <person name="Tsang A."/>
            <person name="Grigoriev I.V."/>
        </authorList>
    </citation>
    <scope>NUCLEOTIDE SEQUENCE [LARGE SCALE GENOMIC DNA]</scope>
    <source>
        <strain evidence="2 3">CBS 494.80</strain>
    </source>
</reference>
<dbReference type="Proteomes" id="UP001595075">
    <property type="component" value="Unassembled WGS sequence"/>
</dbReference>
<evidence type="ECO:0000313" key="2">
    <source>
        <dbReference type="EMBL" id="KAL2069985.1"/>
    </source>
</evidence>
<dbReference type="InterPro" id="IPR029058">
    <property type="entry name" value="AB_hydrolase_fold"/>
</dbReference>
<organism evidence="2 3">
    <name type="scientific">Oculimacula yallundae</name>
    <dbReference type="NCBI Taxonomy" id="86028"/>
    <lineage>
        <taxon>Eukaryota</taxon>
        <taxon>Fungi</taxon>
        <taxon>Dikarya</taxon>
        <taxon>Ascomycota</taxon>
        <taxon>Pezizomycotina</taxon>
        <taxon>Leotiomycetes</taxon>
        <taxon>Helotiales</taxon>
        <taxon>Ploettnerulaceae</taxon>
        <taxon>Oculimacula</taxon>
    </lineage>
</organism>
<evidence type="ECO:0008006" key="4">
    <source>
        <dbReference type="Google" id="ProtNLM"/>
    </source>
</evidence>
<sequence length="252" mass="28626">MSYGVLQPHPLDGIQREGQPRGMNLADGGFQRYVVRPDQVIGEAERLKGRNHGVIVLADRDGFSYDNKMLADGFAAAGYATVMVRSFPVKFEGLTMSFETTMKNAAIELHRWRIKSKQLRIVLAGYRCTLQQMCIQLNTPETEKCVFVAGFIASPINDPSYDNTIRKHELTKPLSLAYAESINTTAKQLEERKKHRDHIMRGGAPYQINFYSHVREGFASRRAVASEAEFYAKKTAFAQALQWFHFHLFDSE</sequence>
<proteinExistence type="predicted"/>
<accession>A0ABR4CJQ4</accession>
<comment type="caution">
    <text evidence="2">The sequence shown here is derived from an EMBL/GenBank/DDBJ whole genome shotgun (WGS) entry which is preliminary data.</text>
</comment>
<feature type="region of interest" description="Disordered" evidence="1">
    <location>
        <begin position="1"/>
        <end position="20"/>
    </location>
</feature>
<keyword evidence="3" id="KW-1185">Reference proteome</keyword>